<dbReference type="STRING" id="692275.M3CWH5"/>
<dbReference type="Proteomes" id="UP000016931">
    <property type="component" value="Unassembled WGS sequence"/>
</dbReference>
<dbReference type="eggNOG" id="KOG1812">
    <property type="taxonomic scope" value="Eukaryota"/>
</dbReference>
<evidence type="ECO:0000313" key="2">
    <source>
        <dbReference type="EMBL" id="EMF08021.1"/>
    </source>
</evidence>
<feature type="region of interest" description="Disordered" evidence="1">
    <location>
        <begin position="547"/>
        <end position="576"/>
    </location>
</feature>
<feature type="compositionally biased region" description="Basic and acidic residues" evidence="1">
    <location>
        <begin position="561"/>
        <end position="576"/>
    </location>
</feature>
<feature type="region of interest" description="Disordered" evidence="1">
    <location>
        <begin position="263"/>
        <end position="289"/>
    </location>
</feature>
<name>M3CWH5_SPHMS</name>
<gene>
    <name evidence="2" type="ORF">SEPMUDRAFT_152328</name>
</gene>
<organism evidence="2 3">
    <name type="scientific">Sphaerulina musiva (strain SO2202)</name>
    <name type="common">Poplar stem canker fungus</name>
    <name type="synonym">Septoria musiva</name>
    <dbReference type="NCBI Taxonomy" id="692275"/>
    <lineage>
        <taxon>Eukaryota</taxon>
        <taxon>Fungi</taxon>
        <taxon>Dikarya</taxon>
        <taxon>Ascomycota</taxon>
        <taxon>Pezizomycotina</taxon>
        <taxon>Dothideomycetes</taxon>
        <taxon>Dothideomycetidae</taxon>
        <taxon>Mycosphaerellales</taxon>
        <taxon>Mycosphaerellaceae</taxon>
        <taxon>Sphaerulina</taxon>
    </lineage>
</organism>
<evidence type="ECO:0000256" key="1">
    <source>
        <dbReference type="SAM" id="MobiDB-lite"/>
    </source>
</evidence>
<keyword evidence="3" id="KW-1185">Reference proteome</keyword>
<feature type="region of interest" description="Disordered" evidence="1">
    <location>
        <begin position="357"/>
        <end position="384"/>
    </location>
</feature>
<dbReference type="HOGENOM" id="CLU_470094_0_0_1"/>
<feature type="compositionally biased region" description="Polar residues" evidence="1">
    <location>
        <begin position="65"/>
        <end position="81"/>
    </location>
</feature>
<dbReference type="AlphaFoldDB" id="M3CWH5"/>
<proteinExistence type="predicted"/>
<accession>M3CWH5</accession>
<protein>
    <submittedName>
        <fullName evidence="2">Uncharacterized protein</fullName>
    </submittedName>
</protein>
<evidence type="ECO:0000313" key="3">
    <source>
        <dbReference type="Proteomes" id="UP000016931"/>
    </source>
</evidence>
<sequence length="597" mass="67949">MLDHDRAFLLEVMKVDTQTEHELDEQLKTEAKQLGVDIEETDSAMGSNQSFRTCCSDYSRRSESVDSTTSHSTGLMSTFSDSSKEHPGISVDRKVRSGTTLSFKDYDSFVSRGVPNGRFSISFFSPPPPLPSSPFHSVFSLPLSQPPASPDASPRRHFRRIRGLSLLRPHRSDSITSLADACPHCPHDPPSQRRAIHKLPCGHRLCTQALRNTINAAIDCTKGAVPSCCSQPIPGRLVEHVMTHEEQAALLHKLEQWDEVVSSRPSTNGSHREFHQQQPPGKHHVERDHPSVMPVSLQAAQEALGDVVEREDYRLLQSSQIEQRDRYIAWAAKQQAELIDRHDQRRRDLRSMHEAVAEAMQERHASATSDAEDKQVQAESDLREAQEKERCDIATALKHLGSYCAGTYSNGESHDRIVTEQARLELKKARWHQDTMAIRHESAINVLRGEQTRRLHNRALRQDRDLHELRRQQRKEELELERSCNGELAKLNESLDEKRRKLCWRQELQMAIIAKRIEAETGTQLECRLPTADWQWDLMDSRERADSRLDGAGGLSHHPRHDSTRSETDAVLHEPDAKYDRQSTGIMHVREFKIGGM</sequence>
<dbReference type="EMBL" id="KB456272">
    <property type="protein sequence ID" value="EMF08021.1"/>
    <property type="molecule type" value="Genomic_DNA"/>
</dbReference>
<dbReference type="OrthoDB" id="9977870at2759"/>
<dbReference type="RefSeq" id="XP_016756142.1">
    <property type="nucleotide sequence ID" value="XM_016907379.1"/>
</dbReference>
<reference evidence="2 3" key="1">
    <citation type="journal article" date="2012" name="PLoS Pathog.">
        <title>Diverse lifestyles and strategies of plant pathogenesis encoded in the genomes of eighteen Dothideomycetes fungi.</title>
        <authorList>
            <person name="Ohm R.A."/>
            <person name="Feau N."/>
            <person name="Henrissat B."/>
            <person name="Schoch C.L."/>
            <person name="Horwitz B.A."/>
            <person name="Barry K.W."/>
            <person name="Condon B.J."/>
            <person name="Copeland A.C."/>
            <person name="Dhillon B."/>
            <person name="Glaser F."/>
            <person name="Hesse C.N."/>
            <person name="Kosti I."/>
            <person name="LaButti K."/>
            <person name="Lindquist E.A."/>
            <person name="Lucas S."/>
            <person name="Salamov A.A."/>
            <person name="Bradshaw R.E."/>
            <person name="Ciuffetti L."/>
            <person name="Hamelin R.C."/>
            <person name="Kema G.H.J."/>
            <person name="Lawrence C."/>
            <person name="Scott J.A."/>
            <person name="Spatafora J.W."/>
            <person name="Turgeon B.G."/>
            <person name="de Wit P.J.G.M."/>
            <person name="Zhong S."/>
            <person name="Goodwin S.B."/>
            <person name="Grigoriev I.V."/>
        </authorList>
    </citation>
    <scope>NUCLEOTIDE SEQUENCE [LARGE SCALE GENOMIC DNA]</scope>
    <source>
        <strain evidence="2 3">SO2202</strain>
    </source>
</reference>
<dbReference type="GeneID" id="27904516"/>
<feature type="region of interest" description="Disordered" evidence="1">
    <location>
        <begin position="62"/>
        <end position="90"/>
    </location>
</feature>